<feature type="domain" description="HTH lysR-type" evidence="5">
    <location>
        <begin position="7"/>
        <end position="64"/>
    </location>
</feature>
<keyword evidence="2" id="KW-0805">Transcription regulation</keyword>
<dbReference type="Proteomes" id="UP000074310">
    <property type="component" value="Unassembled WGS sequence"/>
</dbReference>
<evidence type="ECO:0000256" key="3">
    <source>
        <dbReference type="ARBA" id="ARBA00023125"/>
    </source>
</evidence>
<evidence type="ECO:0000256" key="2">
    <source>
        <dbReference type="ARBA" id="ARBA00023015"/>
    </source>
</evidence>
<dbReference type="Gene3D" id="3.40.190.10">
    <property type="entry name" value="Periplasmic binding protein-like II"/>
    <property type="match status" value="2"/>
</dbReference>
<comment type="caution">
    <text evidence="6">The sequence shown here is derived from an EMBL/GenBank/DDBJ whole genome shotgun (WGS) entry which is preliminary data.</text>
</comment>
<dbReference type="PATRIC" id="fig|869719.3.peg.3503"/>
<dbReference type="SUPFAM" id="SSF53850">
    <property type="entry name" value="Periplasmic binding protein-like II"/>
    <property type="match status" value="1"/>
</dbReference>
<reference evidence="6 7" key="1">
    <citation type="journal article" date="2016" name="Front. Microbiol.">
        <title>Genomic Resource of Rice Seed Associated Bacteria.</title>
        <authorList>
            <person name="Midha S."/>
            <person name="Bansal K."/>
            <person name="Sharma S."/>
            <person name="Kumar N."/>
            <person name="Patil P.P."/>
            <person name="Chaudhry V."/>
            <person name="Patil P.B."/>
        </authorList>
    </citation>
    <scope>NUCLEOTIDE SEQUENCE [LARGE SCALE GENOMIC DNA]</scope>
    <source>
        <strain evidence="6 7">NS334</strain>
    </source>
</reference>
<evidence type="ECO:0000256" key="4">
    <source>
        <dbReference type="ARBA" id="ARBA00023163"/>
    </source>
</evidence>
<dbReference type="InterPro" id="IPR000847">
    <property type="entry name" value="LysR_HTH_N"/>
</dbReference>
<dbReference type="RefSeq" id="WP_058756883.1">
    <property type="nucleotide sequence ID" value="NZ_LDTB01000081.1"/>
</dbReference>
<dbReference type="CDD" id="cd08411">
    <property type="entry name" value="PBP2_OxyR"/>
    <property type="match status" value="1"/>
</dbReference>
<dbReference type="OrthoDB" id="9775392at2"/>
<keyword evidence="7" id="KW-1185">Reference proteome</keyword>
<dbReference type="AlphaFoldDB" id="A0A147HVI3"/>
<sequence>MAITYLPTLKQLQYLVALKEHGHFGRAAEACFVTQSTLSAGLRELETLIGVTLVERTRRVVRFTPLGEQIALKARIVLREAEELGEIAQAAGRPLSGEMRMSVIPTIAPFLLPRILPRLRRDYPDLKLFLREEPSGPACEALHNGRTDCVLLALPYACGEVSVLKLFDDHLFLAAPEGELPPGIGAVQPGDIDETRLLLLEDGHCLKEHALAACNRAELRAEATMLGTSLHTMVQMVDNGLGVTMLPKIALDAGILDHTNVVARPLDAASPVRTLALVWRRASPRERDFQLLGEVLKAAA</sequence>
<dbReference type="SUPFAM" id="SSF46785">
    <property type="entry name" value="Winged helix' DNA-binding domain"/>
    <property type="match status" value="1"/>
</dbReference>
<evidence type="ECO:0000313" key="6">
    <source>
        <dbReference type="EMBL" id="KTT68946.1"/>
    </source>
</evidence>
<dbReference type="GO" id="GO:0003677">
    <property type="term" value="F:DNA binding"/>
    <property type="evidence" value="ECO:0007669"/>
    <property type="project" value="UniProtKB-KW"/>
</dbReference>
<evidence type="ECO:0000256" key="1">
    <source>
        <dbReference type="ARBA" id="ARBA00009437"/>
    </source>
</evidence>
<dbReference type="EMBL" id="LDTB01000081">
    <property type="protein sequence ID" value="KTT68946.1"/>
    <property type="molecule type" value="Genomic_DNA"/>
</dbReference>
<dbReference type="InterPro" id="IPR036390">
    <property type="entry name" value="WH_DNA-bd_sf"/>
</dbReference>
<dbReference type="InterPro" id="IPR005119">
    <property type="entry name" value="LysR_subst-bd"/>
</dbReference>
<accession>A0A147HVI3</accession>
<dbReference type="GO" id="GO:0032993">
    <property type="term" value="C:protein-DNA complex"/>
    <property type="evidence" value="ECO:0007669"/>
    <property type="project" value="TreeGrafter"/>
</dbReference>
<dbReference type="Pfam" id="PF00126">
    <property type="entry name" value="HTH_1"/>
    <property type="match status" value="1"/>
</dbReference>
<dbReference type="Pfam" id="PF03466">
    <property type="entry name" value="LysR_substrate"/>
    <property type="match status" value="1"/>
</dbReference>
<evidence type="ECO:0000259" key="5">
    <source>
        <dbReference type="PROSITE" id="PS50931"/>
    </source>
</evidence>
<dbReference type="PANTHER" id="PTHR30346:SF10">
    <property type="entry name" value="TRANSCRIPTIONAL REGULATOR OF OXIDATIVE STRESS OXYR"/>
    <property type="match status" value="1"/>
</dbReference>
<dbReference type="InterPro" id="IPR036388">
    <property type="entry name" value="WH-like_DNA-bd_sf"/>
</dbReference>
<dbReference type="Gene3D" id="1.10.10.10">
    <property type="entry name" value="Winged helix-like DNA-binding domain superfamily/Winged helix DNA-binding domain"/>
    <property type="match status" value="1"/>
</dbReference>
<proteinExistence type="inferred from homology"/>
<organism evidence="6 7">
    <name type="scientific">Sphingomonas endophytica</name>
    <dbReference type="NCBI Taxonomy" id="869719"/>
    <lineage>
        <taxon>Bacteria</taxon>
        <taxon>Pseudomonadati</taxon>
        <taxon>Pseudomonadota</taxon>
        <taxon>Alphaproteobacteria</taxon>
        <taxon>Sphingomonadales</taxon>
        <taxon>Sphingomonadaceae</taxon>
        <taxon>Sphingomonas</taxon>
    </lineage>
</organism>
<dbReference type="PROSITE" id="PS50931">
    <property type="entry name" value="HTH_LYSR"/>
    <property type="match status" value="1"/>
</dbReference>
<name>A0A147HVI3_9SPHN</name>
<comment type="similarity">
    <text evidence="1">Belongs to the LysR transcriptional regulatory family.</text>
</comment>
<keyword evidence="4" id="KW-0804">Transcription</keyword>
<evidence type="ECO:0000313" key="7">
    <source>
        <dbReference type="Proteomes" id="UP000074310"/>
    </source>
</evidence>
<keyword evidence="3" id="KW-0238">DNA-binding</keyword>
<dbReference type="PANTHER" id="PTHR30346">
    <property type="entry name" value="TRANSCRIPTIONAL DUAL REGULATOR HCAR-RELATED"/>
    <property type="match status" value="1"/>
</dbReference>
<dbReference type="FunFam" id="1.10.10.10:FF:000001">
    <property type="entry name" value="LysR family transcriptional regulator"/>
    <property type="match status" value="1"/>
</dbReference>
<protein>
    <submittedName>
        <fullName evidence="6">LysR family transcriptional regulator</fullName>
    </submittedName>
</protein>
<gene>
    <name evidence="6" type="ORF">NS334_15650</name>
</gene>
<dbReference type="GO" id="GO:0003700">
    <property type="term" value="F:DNA-binding transcription factor activity"/>
    <property type="evidence" value="ECO:0007669"/>
    <property type="project" value="InterPro"/>
</dbReference>